<dbReference type="RefSeq" id="WP_176161302.1">
    <property type="nucleotide sequence ID" value="NZ_CP054929.1"/>
</dbReference>
<accession>A0A7H8N6W0</accession>
<evidence type="ECO:0000313" key="3">
    <source>
        <dbReference type="Proteomes" id="UP000509303"/>
    </source>
</evidence>
<keyword evidence="1" id="KW-0812">Transmembrane</keyword>
<feature type="transmembrane region" description="Helical" evidence="1">
    <location>
        <begin position="44"/>
        <end position="61"/>
    </location>
</feature>
<name>A0A7H8N6W0_9ACTN</name>
<dbReference type="AlphaFoldDB" id="A0A7H8N6W0"/>
<evidence type="ECO:0000256" key="1">
    <source>
        <dbReference type="SAM" id="Phobius"/>
    </source>
</evidence>
<organism evidence="2 3">
    <name type="scientific">Streptomyces buecherae</name>
    <dbReference type="NCBI Taxonomy" id="2763006"/>
    <lineage>
        <taxon>Bacteria</taxon>
        <taxon>Bacillati</taxon>
        <taxon>Actinomycetota</taxon>
        <taxon>Actinomycetes</taxon>
        <taxon>Kitasatosporales</taxon>
        <taxon>Streptomycetaceae</taxon>
        <taxon>Streptomyces</taxon>
    </lineage>
</organism>
<gene>
    <name evidence="2" type="ORF">HUT08_08355</name>
</gene>
<keyword evidence="1" id="KW-0472">Membrane</keyword>
<feature type="transmembrane region" description="Helical" evidence="1">
    <location>
        <begin position="98"/>
        <end position="115"/>
    </location>
</feature>
<keyword evidence="1" id="KW-1133">Transmembrane helix</keyword>
<feature type="transmembrane region" description="Helical" evidence="1">
    <location>
        <begin position="73"/>
        <end position="92"/>
    </location>
</feature>
<protein>
    <submittedName>
        <fullName evidence="2">Uncharacterized protein</fullName>
    </submittedName>
</protein>
<evidence type="ECO:0000313" key="2">
    <source>
        <dbReference type="EMBL" id="QKW49568.1"/>
    </source>
</evidence>
<keyword evidence="3" id="KW-1185">Reference proteome</keyword>
<proteinExistence type="predicted"/>
<sequence>MMNTAWRVALGVVASSAFFWGVAGAVDLGLERTRKGYALPDGSGWYNLAVFAGFIVAYFSVASLTDTTAARHAALVPAAGAWFGVVSCLLIGQQTRHWVAAAVVALIGSALPLVVHRRNRTRRARLGADGPT</sequence>
<dbReference type="Proteomes" id="UP000509303">
    <property type="component" value="Chromosome"/>
</dbReference>
<dbReference type="EMBL" id="CP054929">
    <property type="protein sequence ID" value="QKW49568.1"/>
    <property type="molecule type" value="Genomic_DNA"/>
</dbReference>
<reference evidence="2 3" key="1">
    <citation type="submission" date="2020-06" db="EMBL/GenBank/DDBJ databases">
        <title>Genome mining for natural products.</title>
        <authorList>
            <person name="Zhang B."/>
            <person name="Shi J."/>
            <person name="Ge H."/>
        </authorList>
    </citation>
    <scope>NUCLEOTIDE SEQUENCE [LARGE SCALE GENOMIC DNA]</scope>
    <source>
        <strain evidence="2 3">NA00687</strain>
    </source>
</reference>